<protein>
    <submittedName>
        <fullName evidence="1">Uncharacterized protein</fullName>
    </submittedName>
</protein>
<reference evidence="1" key="1">
    <citation type="submission" date="2021-06" db="EMBL/GenBank/DDBJ databases">
        <title>Parelaphostrongylus tenuis whole genome reference sequence.</title>
        <authorList>
            <person name="Garwood T.J."/>
            <person name="Larsen P.A."/>
            <person name="Fountain-Jones N.M."/>
            <person name="Garbe J.R."/>
            <person name="Macchietto M.G."/>
            <person name="Kania S.A."/>
            <person name="Gerhold R.W."/>
            <person name="Richards J.E."/>
            <person name="Wolf T.M."/>
        </authorList>
    </citation>
    <scope>NUCLEOTIDE SEQUENCE</scope>
    <source>
        <strain evidence="1">MNPRO001-30</strain>
        <tissue evidence="1">Meninges</tissue>
    </source>
</reference>
<comment type="caution">
    <text evidence="1">The sequence shown here is derived from an EMBL/GenBank/DDBJ whole genome shotgun (WGS) entry which is preliminary data.</text>
</comment>
<organism evidence="1 2">
    <name type="scientific">Parelaphostrongylus tenuis</name>
    <name type="common">Meningeal worm</name>
    <dbReference type="NCBI Taxonomy" id="148309"/>
    <lineage>
        <taxon>Eukaryota</taxon>
        <taxon>Metazoa</taxon>
        <taxon>Ecdysozoa</taxon>
        <taxon>Nematoda</taxon>
        <taxon>Chromadorea</taxon>
        <taxon>Rhabditida</taxon>
        <taxon>Rhabditina</taxon>
        <taxon>Rhabditomorpha</taxon>
        <taxon>Strongyloidea</taxon>
        <taxon>Metastrongylidae</taxon>
        <taxon>Parelaphostrongylus</taxon>
    </lineage>
</organism>
<dbReference type="Proteomes" id="UP001196413">
    <property type="component" value="Unassembled WGS sequence"/>
</dbReference>
<keyword evidence="2" id="KW-1185">Reference proteome</keyword>
<gene>
    <name evidence="1" type="ORF">KIN20_024670</name>
</gene>
<sequence length="102" mass="11437">MDYCVLCFVVDGRYELRIDDFTRPCVLSGCFRWEGAQFDGDDDDDDVAVQIFASIHTANLLEAHRTATYGVPGPLTNEAHQIEAADWSVNTAMAHWDTTSTY</sequence>
<name>A0AAD5MTV2_PARTN</name>
<dbReference type="AlphaFoldDB" id="A0AAD5MTV2"/>
<evidence type="ECO:0000313" key="2">
    <source>
        <dbReference type="Proteomes" id="UP001196413"/>
    </source>
</evidence>
<accession>A0AAD5MTV2</accession>
<evidence type="ECO:0000313" key="1">
    <source>
        <dbReference type="EMBL" id="KAJ1364547.1"/>
    </source>
</evidence>
<dbReference type="EMBL" id="JAHQIW010005005">
    <property type="protein sequence ID" value="KAJ1364547.1"/>
    <property type="molecule type" value="Genomic_DNA"/>
</dbReference>
<proteinExistence type="predicted"/>